<keyword evidence="1" id="KW-1133">Transmembrane helix</keyword>
<feature type="transmembrane region" description="Helical" evidence="1">
    <location>
        <begin position="269"/>
        <end position="292"/>
    </location>
</feature>
<organism evidence="2 3">
    <name type="scientific">Panaeolus cyanescens</name>
    <dbReference type="NCBI Taxonomy" id="181874"/>
    <lineage>
        <taxon>Eukaryota</taxon>
        <taxon>Fungi</taxon>
        <taxon>Dikarya</taxon>
        <taxon>Basidiomycota</taxon>
        <taxon>Agaricomycotina</taxon>
        <taxon>Agaricomycetes</taxon>
        <taxon>Agaricomycetidae</taxon>
        <taxon>Agaricales</taxon>
        <taxon>Agaricineae</taxon>
        <taxon>Galeropsidaceae</taxon>
        <taxon>Panaeolus</taxon>
    </lineage>
</organism>
<evidence type="ECO:0000256" key="1">
    <source>
        <dbReference type="SAM" id="Phobius"/>
    </source>
</evidence>
<feature type="transmembrane region" description="Helical" evidence="1">
    <location>
        <begin position="304"/>
        <end position="324"/>
    </location>
</feature>
<dbReference type="AlphaFoldDB" id="A0A409YZA5"/>
<keyword evidence="3" id="KW-1185">Reference proteome</keyword>
<reference evidence="2 3" key="1">
    <citation type="journal article" date="2018" name="Evol. Lett.">
        <title>Horizontal gene cluster transfer increased hallucinogenic mushroom diversity.</title>
        <authorList>
            <person name="Reynolds H.T."/>
            <person name="Vijayakumar V."/>
            <person name="Gluck-Thaler E."/>
            <person name="Korotkin H.B."/>
            <person name="Matheny P.B."/>
            <person name="Slot J.C."/>
        </authorList>
    </citation>
    <scope>NUCLEOTIDE SEQUENCE [LARGE SCALE GENOMIC DNA]</scope>
    <source>
        <strain evidence="2 3">2629</strain>
    </source>
</reference>
<dbReference type="InParanoid" id="A0A409YZA5"/>
<name>A0A409YZA5_9AGAR</name>
<keyword evidence="1" id="KW-0472">Membrane</keyword>
<dbReference type="EMBL" id="NHTK01000064">
    <property type="protein sequence ID" value="PPR08253.1"/>
    <property type="molecule type" value="Genomic_DNA"/>
</dbReference>
<comment type="caution">
    <text evidence="2">The sequence shown here is derived from an EMBL/GenBank/DDBJ whole genome shotgun (WGS) entry which is preliminary data.</text>
</comment>
<accession>A0A409YZA5</accession>
<evidence type="ECO:0000313" key="3">
    <source>
        <dbReference type="Proteomes" id="UP000284842"/>
    </source>
</evidence>
<evidence type="ECO:0000313" key="2">
    <source>
        <dbReference type="EMBL" id="PPR08253.1"/>
    </source>
</evidence>
<dbReference type="Proteomes" id="UP000284842">
    <property type="component" value="Unassembled WGS sequence"/>
</dbReference>
<keyword evidence="1" id="KW-0812">Transmembrane</keyword>
<sequence length="381" mass="44047">MEKVSFIQFLFEHETERRQLSRIIEIRLNDFHELASSLLQQMSTQDVKLDNSISRVNQAVSEGLALITRNAQGIQEADQNLLHSQIVYAVEAMRDQVKMYHQFTRLSAEHRQFALAAIKLEEVVQQNIKNYHQVFQFEQDIAREQMRNMMLISESHWNAINNLAVHLAQRIANASKLAEHLGPDLTRATQQLETIHTRTDDLRRDTEWLQTVVLNISDTAISKMQILEDSSYIVQQRLQLPSFQLYGLFKTSFLDSVLTMFGGGHFVKLFIALTHLVINLFHVMLSQVLVCTLIHGQKSKIDPLFVKGVFFGVFCIIRLLIFHACKPHEKNGTKENISNFQEVAPLVQSLDFKHGQIHDRLVYRRRISGIPDRLCTRSARF</sequence>
<protein>
    <submittedName>
        <fullName evidence="2">Uncharacterized protein</fullName>
    </submittedName>
</protein>
<dbReference type="OrthoDB" id="10615104at2759"/>
<gene>
    <name evidence="2" type="ORF">CVT24_001295</name>
</gene>
<proteinExistence type="predicted"/>